<dbReference type="InterPro" id="IPR018356">
    <property type="entry name" value="Tscrpt_reg_HTH_DeoR_CS"/>
</dbReference>
<dbReference type="InterPro" id="IPR036388">
    <property type="entry name" value="WH-like_DNA-bd_sf"/>
</dbReference>
<keyword evidence="3" id="KW-0804">Transcription</keyword>
<accession>A0A849H9F0</accession>
<dbReference type="RefSeq" id="WP_171243599.1">
    <property type="nucleotide sequence ID" value="NZ_JABEPQ010000002.1"/>
</dbReference>
<keyword evidence="6" id="KW-1185">Reference proteome</keyword>
<evidence type="ECO:0000256" key="2">
    <source>
        <dbReference type="ARBA" id="ARBA00023125"/>
    </source>
</evidence>
<protein>
    <submittedName>
        <fullName evidence="5">DeoR/GlpR transcriptional regulator</fullName>
    </submittedName>
</protein>
<dbReference type="InterPro" id="IPR037171">
    <property type="entry name" value="NagB/RpiA_transferase-like"/>
</dbReference>
<proteinExistence type="predicted"/>
<dbReference type="PROSITE" id="PS00894">
    <property type="entry name" value="HTH_DEOR_1"/>
    <property type="match status" value="1"/>
</dbReference>
<comment type="caution">
    <text evidence="5">The sequence shown here is derived from an EMBL/GenBank/DDBJ whole genome shotgun (WGS) entry which is preliminary data.</text>
</comment>
<dbReference type="PANTHER" id="PTHR30363:SF44">
    <property type="entry name" value="AGA OPERON TRANSCRIPTIONAL REPRESSOR-RELATED"/>
    <property type="match status" value="1"/>
</dbReference>
<dbReference type="GO" id="GO:0003700">
    <property type="term" value="F:DNA-binding transcription factor activity"/>
    <property type="evidence" value="ECO:0007669"/>
    <property type="project" value="InterPro"/>
</dbReference>
<organism evidence="5 6">
    <name type="scientific">Knoellia koreensis</name>
    <dbReference type="NCBI Taxonomy" id="2730921"/>
    <lineage>
        <taxon>Bacteria</taxon>
        <taxon>Bacillati</taxon>
        <taxon>Actinomycetota</taxon>
        <taxon>Actinomycetes</taxon>
        <taxon>Micrococcales</taxon>
        <taxon>Intrasporangiaceae</taxon>
        <taxon>Knoellia</taxon>
    </lineage>
</organism>
<dbReference type="InterPro" id="IPR050313">
    <property type="entry name" value="Carb_Metab_HTH_regulators"/>
</dbReference>
<dbReference type="AlphaFoldDB" id="A0A849H9F0"/>
<dbReference type="InterPro" id="IPR036390">
    <property type="entry name" value="WH_DNA-bd_sf"/>
</dbReference>
<dbReference type="EMBL" id="JABEPQ010000002">
    <property type="protein sequence ID" value="NNM46500.1"/>
    <property type="molecule type" value="Genomic_DNA"/>
</dbReference>
<dbReference type="Proteomes" id="UP000588586">
    <property type="component" value="Unassembled WGS sequence"/>
</dbReference>
<gene>
    <name evidence="5" type="ORF">HJG52_10840</name>
</gene>
<dbReference type="SMART" id="SM01134">
    <property type="entry name" value="DeoRC"/>
    <property type="match status" value="1"/>
</dbReference>
<reference evidence="5 6" key="1">
    <citation type="submission" date="2020-04" db="EMBL/GenBank/DDBJ databases">
        <title>Knoellia sp. isolate from air conditioner.</title>
        <authorList>
            <person name="Chea S."/>
            <person name="Kim D.-U."/>
        </authorList>
    </citation>
    <scope>NUCLEOTIDE SEQUENCE [LARGE SCALE GENOMIC DNA]</scope>
    <source>
        <strain evidence="5 6">DB2414S</strain>
    </source>
</reference>
<evidence type="ECO:0000313" key="6">
    <source>
        <dbReference type="Proteomes" id="UP000588586"/>
    </source>
</evidence>
<dbReference type="SUPFAM" id="SSF100950">
    <property type="entry name" value="NagB/RpiA/CoA transferase-like"/>
    <property type="match status" value="1"/>
</dbReference>
<sequence>MLAGQRRNHIAEVVERTGAVRVSDLVSELGVSDMTIRRDIDQLAEQGLVERVHGGAVALSSRTSDEPGFRAKSTLMTRQKQAIGEAAAALVEPGSSIGISAGTTTYELARAVRSVPDITVVTNSVPVAQLLHESGTPGQTVVLTGGVRTPSDALVGPVAVAALRSLHVDLLFLGAHGVDPQAGLTTPNLVESETNRALVACARRTCVLVDHTKFGVVGLSTFLALADVEVLVTDDELSSRTRASVADAVGTLVTAKRQRIPGRLRTGS</sequence>
<dbReference type="PANTHER" id="PTHR30363">
    <property type="entry name" value="HTH-TYPE TRANSCRIPTIONAL REGULATOR SRLR-RELATED"/>
    <property type="match status" value="1"/>
</dbReference>
<dbReference type="InterPro" id="IPR001034">
    <property type="entry name" value="DeoR_HTH"/>
</dbReference>
<evidence type="ECO:0000256" key="1">
    <source>
        <dbReference type="ARBA" id="ARBA00023015"/>
    </source>
</evidence>
<dbReference type="Pfam" id="PF08220">
    <property type="entry name" value="HTH_DeoR"/>
    <property type="match status" value="1"/>
</dbReference>
<dbReference type="Gene3D" id="1.10.10.10">
    <property type="entry name" value="Winged helix-like DNA-binding domain superfamily/Winged helix DNA-binding domain"/>
    <property type="match status" value="1"/>
</dbReference>
<keyword evidence="1" id="KW-0805">Transcription regulation</keyword>
<dbReference type="InterPro" id="IPR014036">
    <property type="entry name" value="DeoR-like_C"/>
</dbReference>
<evidence type="ECO:0000313" key="5">
    <source>
        <dbReference type="EMBL" id="NNM46500.1"/>
    </source>
</evidence>
<dbReference type="GO" id="GO:0003677">
    <property type="term" value="F:DNA binding"/>
    <property type="evidence" value="ECO:0007669"/>
    <property type="project" value="UniProtKB-KW"/>
</dbReference>
<feature type="domain" description="HTH deoR-type" evidence="4">
    <location>
        <begin position="3"/>
        <end position="58"/>
    </location>
</feature>
<dbReference type="PRINTS" id="PR00037">
    <property type="entry name" value="HTHLACR"/>
</dbReference>
<dbReference type="Gene3D" id="3.40.50.1360">
    <property type="match status" value="1"/>
</dbReference>
<dbReference type="PROSITE" id="PS51000">
    <property type="entry name" value="HTH_DEOR_2"/>
    <property type="match status" value="1"/>
</dbReference>
<name>A0A849H9F0_9MICO</name>
<dbReference type="SMART" id="SM00420">
    <property type="entry name" value="HTH_DEOR"/>
    <property type="match status" value="1"/>
</dbReference>
<keyword evidence="2" id="KW-0238">DNA-binding</keyword>
<dbReference type="SUPFAM" id="SSF46785">
    <property type="entry name" value="Winged helix' DNA-binding domain"/>
    <property type="match status" value="1"/>
</dbReference>
<dbReference type="Pfam" id="PF00455">
    <property type="entry name" value="DeoRC"/>
    <property type="match status" value="1"/>
</dbReference>
<evidence type="ECO:0000256" key="3">
    <source>
        <dbReference type="ARBA" id="ARBA00023163"/>
    </source>
</evidence>
<evidence type="ECO:0000259" key="4">
    <source>
        <dbReference type="PROSITE" id="PS51000"/>
    </source>
</evidence>